<gene>
    <name evidence="4" type="ORF">LITE_LOCUS17649</name>
</gene>
<evidence type="ECO:0000259" key="3">
    <source>
        <dbReference type="Pfam" id="PF00646"/>
    </source>
</evidence>
<comment type="caution">
    <text evidence="4">The sequence shown here is derived from an EMBL/GenBank/DDBJ whole genome shotgun (WGS) entry which is preliminary data.</text>
</comment>
<dbReference type="SUPFAM" id="SSF50978">
    <property type="entry name" value="WD40 repeat-like"/>
    <property type="match status" value="1"/>
</dbReference>
<dbReference type="Gene3D" id="2.130.10.10">
    <property type="entry name" value="YVTN repeat-like/Quinoprotein amine dehydrogenase"/>
    <property type="match status" value="1"/>
</dbReference>
<feature type="non-terminal residue" evidence="4">
    <location>
        <position position="1"/>
    </location>
</feature>
<dbReference type="Pfam" id="PF00646">
    <property type="entry name" value="F-box"/>
    <property type="match status" value="1"/>
</dbReference>
<evidence type="ECO:0000313" key="4">
    <source>
        <dbReference type="EMBL" id="CAI0418458.1"/>
    </source>
</evidence>
<dbReference type="InterPro" id="IPR015943">
    <property type="entry name" value="WD40/YVTN_repeat-like_dom_sf"/>
</dbReference>
<dbReference type="PANTHER" id="PTHR44436">
    <property type="entry name" value="F-BOX/WD REPEAT-CONTAINING PROTEIN 2"/>
    <property type="match status" value="1"/>
</dbReference>
<reference evidence="4" key="1">
    <citation type="submission" date="2022-08" db="EMBL/GenBank/DDBJ databases">
        <authorList>
            <person name="Gutierrez-Valencia J."/>
        </authorList>
    </citation>
    <scope>NUCLEOTIDE SEQUENCE</scope>
</reference>
<dbReference type="InterPro" id="IPR001680">
    <property type="entry name" value="WD40_rpt"/>
</dbReference>
<name>A0AAV0K9Q5_9ROSI</name>
<dbReference type="Pfam" id="PF00400">
    <property type="entry name" value="WD40"/>
    <property type="match status" value="2"/>
</dbReference>
<dbReference type="AlphaFoldDB" id="A0AAV0K9Q5"/>
<dbReference type="InterPro" id="IPR001810">
    <property type="entry name" value="F-box_dom"/>
</dbReference>
<keyword evidence="5" id="KW-1185">Reference proteome</keyword>
<dbReference type="PANTHER" id="PTHR44436:SF1">
    <property type="entry name" value="F-BOX_WD REPEAT-CONTAINING PROTEIN 2"/>
    <property type="match status" value="1"/>
</dbReference>
<dbReference type="InterPro" id="IPR036047">
    <property type="entry name" value="F-box-like_dom_sf"/>
</dbReference>
<feature type="domain" description="F-box" evidence="3">
    <location>
        <begin position="36"/>
        <end position="67"/>
    </location>
</feature>
<dbReference type="SUPFAM" id="SSF81383">
    <property type="entry name" value="F-box domain"/>
    <property type="match status" value="1"/>
</dbReference>
<keyword evidence="1" id="KW-0853">WD repeat</keyword>
<dbReference type="EMBL" id="CAMGYJ010000005">
    <property type="protein sequence ID" value="CAI0418458.1"/>
    <property type="molecule type" value="Genomic_DNA"/>
</dbReference>
<proteinExistence type="predicted"/>
<evidence type="ECO:0000256" key="1">
    <source>
        <dbReference type="ARBA" id="ARBA00022574"/>
    </source>
</evidence>
<dbReference type="InterPro" id="IPR036322">
    <property type="entry name" value="WD40_repeat_dom_sf"/>
</dbReference>
<accession>A0AAV0K9Q5</accession>
<evidence type="ECO:0000256" key="2">
    <source>
        <dbReference type="ARBA" id="ARBA00022737"/>
    </source>
</evidence>
<dbReference type="InterPro" id="IPR042627">
    <property type="entry name" value="FBXW2"/>
</dbReference>
<dbReference type="Gene3D" id="1.20.1280.50">
    <property type="match status" value="1"/>
</dbReference>
<protein>
    <recommendedName>
        <fullName evidence="3">F-box domain-containing protein</fullName>
    </recommendedName>
</protein>
<sequence>SSPFQSPPPIGTWKGMASAIPAPARKKGSVLAPTTIQSLSHDTLCVLFSCLDILDLVRCSAVCNSWYLSSLPDNTKSSIIKRSKLLQSLYLKQMRRSGRDVSSRSSDSLEESMSAYLEELALERHRRALVNGSVVIDQWKGHSAGVNQCRMKMGMILTGVGDKVIRLWSSESLKCVEEYPVPDAVRLLDFDFDETKVVGLFGTQLSIWRRNGKRSIFPSKEGTFSKGSCMRYFDPDAVVGCEDGTARVFDMYSRQCSRIIKMHPEAVSCLSLGDDQLMISGSSLGRITVSGLSLDEKIATLKPTDSTGISSLCFNPESSLVFCGTTAGYASCWDLRKMRQLWKRRVSPNVVYSMHHLRNDSSVLVVGGIDGILRVLDQDSGEVVSRYVMDNAAVPSSFEYAHGVGERRPGKRIPKDTQIDGVSRNARPPITCLAVGREKVVTTHNSRHIRLWTFKCRRD</sequence>
<keyword evidence="2" id="KW-0677">Repeat</keyword>
<evidence type="ECO:0000313" key="5">
    <source>
        <dbReference type="Proteomes" id="UP001154282"/>
    </source>
</evidence>
<dbReference type="Proteomes" id="UP001154282">
    <property type="component" value="Unassembled WGS sequence"/>
</dbReference>
<organism evidence="4 5">
    <name type="scientific">Linum tenue</name>
    <dbReference type="NCBI Taxonomy" id="586396"/>
    <lineage>
        <taxon>Eukaryota</taxon>
        <taxon>Viridiplantae</taxon>
        <taxon>Streptophyta</taxon>
        <taxon>Embryophyta</taxon>
        <taxon>Tracheophyta</taxon>
        <taxon>Spermatophyta</taxon>
        <taxon>Magnoliopsida</taxon>
        <taxon>eudicotyledons</taxon>
        <taxon>Gunneridae</taxon>
        <taxon>Pentapetalae</taxon>
        <taxon>rosids</taxon>
        <taxon>fabids</taxon>
        <taxon>Malpighiales</taxon>
        <taxon>Linaceae</taxon>
        <taxon>Linum</taxon>
    </lineage>
</organism>
<dbReference type="SMART" id="SM00320">
    <property type="entry name" value="WD40"/>
    <property type="match status" value="6"/>
</dbReference>